<dbReference type="Proteomes" id="UP001151760">
    <property type="component" value="Unassembled WGS sequence"/>
</dbReference>
<evidence type="ECO:0000256" key="1">
    <source>
        <dbReference type="SAM" id="MobiDB-lite"/>
    </source>
</evidence>
<protein>
    <submittedName>
        <fullName evidence="2">Uncharacterized protein</fullName>
    </submittedName>
</protein>
<name>A0ABQ5HF39_9ASTR</name>
<feature type="region of interest" description="Disordered" evidence="1">
    <location>
        <begin position="159"/>
        <end position="216"/>
    </location>
</feature>
<gene>
    <name evidence="2" type="ORF">Tco_1067756</name>
</gene>
<keyword evidence="3" id="KW-1185">Reference proteome</keyword>
<reference evidence="2" key="1">
    <citation type="journal article" date="2022" name="Int. J. Mol. Sci.">
        <title>Draft Genome of Tanacetum Coccineum: Genomic Comparison of Closely Related Tanacetum-Family Plants.</title>
        <authorList>
            <person name="Yamashiro T."/>
            <person name="Shiraishi A."/>
            <person name="Nakayama K."/>
            <person name="Satake H."/>
        </authorList>
    </citation>
    <scope>NUCLEOTIDE SEQUENCE</scope>
</reference>
<evidence type="ECO:0000313" key="3">
    <source>
        <dbReference type="Proteomes" id="UP001151760"/>
    </source>
</evidence>
<accession>A0ABQ5HF39</accession>
<reference evidence="2" key="2">
    <citation type="submission" date="2022-01" db="EMBL/GenBank/DDBJ databases">
        <authorList>
            <person name="Yamashiro T."/>
            <person name="Shiraishi A."/>
            <person name="Satake H."/>
            <person name="Nakayama K."/>
        </authorList>
    </citation>
    <scope>NUCLEOTIDE SEQUENCE</scope>
</reference>
<evidence type="ECO:0000313" key="2">
    <source>
        <dbReference type="EMBL" id="GJT86039.1"/>
    </source>
</evidence>
<dbReference type="EMBL" id="BQNB010019508">
    <property type="protein sequence ID" value="GJT86039.1"/>
    <property type="molecule type" value="Genomic_DNA"/>
</dbReference>
<organism evidence="2 3">
    <name type="scientific">Tanacetum coccineum</name>
    <dbReference type="NCBI Taxonomy" id="301880"/>
    <lineage>
        <taxon>Eukaryota</taxon>
        <taxon>Viridiplantae</taxon>
        <taxon>Streptophyta</taxon>
        <taxon>Embryophyta</taxon>
        <taxon>Tracheophyta</taxon>
        <taxon>Spermatophyta</taxon>
        <taxon>Magnoliopsida</taxon>
        <taxon>eudicotyledons</taxon>
        <taxon>Gunneridae</taxon>
        <taxon>Pentapetalae</taxon>
        <taxon>asterids</taxon>
        <taxon>campanulids</taxon>
        <taxon>Asterales</taxon>
        <taxon>Asteraceae</taxon>
        <taxon>Asteroideae</taxon>
        <taxon>Anthemideae</taxon>
        <taxon>Anthemidinae</taxon>
        <taxon>Tanacetum</taxon>
    </lineage>
</organism>
<feature type="compositionally biased region" description="Acidic residues" evidence="1">
    <location>
        <begin position="179"/>
        <end position="191"/>
    </location>
</feature>
<sequence length="216" mass="24443">MAMTKAITHATQCGDMIVESVQFKINNFMDPNPPVDDSEVLGGNCSSTEQLNLIQQLLVFSLLTGTKIDIGEIIYYDLVTRLMAKSRQKYVSYPRFISCALEELLGYEFPQDKSFGFLPSILSKLKFSRNPYEVPLIELTAFMNEVINHETLVTPLPFSEKKGKKKSETDSENELKDVSDEEMLEAGEELDKEFQQTADEETQSPEPSKEPISTEH</sequence>
<feature type="compositionally biased region" description="Basic and acidic residues" evidence="1">
    <location>
        <begin position="207"/>
        <end position="216"/>
    </location>
</feature>
<feature type="compositionally biased region" description="Basic and acidic residues" evidence="1">
    <location>
        <begin position="166"/>
        <end position="178"/>
    </location>
</feature>
<comment type="caution">
    <text evidence="2">The sequence shown here is derived from an EMBL/GenBank/DDBJ whole genome shotgun (WGS) entry which is preliminary data.</text>
</comment>
<proteinExistence type="predicted"/>